<dbReference type="Proteomes" id="UP000319040">
    <property type="component" value="Unassembled WGS sequence"/>
</dbReference>
<keyword evidence="4" id="KW-1133">Transmembrane helix</keyword>
<sequence>MSIWIYILIGVITFFLMEGVAWFTHKYVMHGFLWNLHQDHHFPKHHKKNGFFEKNDWFFVIFAVPAMTFYILGSLYANTLLLSIAIGITLYGLAYFIFHEIVFHRRIKWLKGWKPTYVRSIILAHSMHHQHHSPENGECFGLLIFPYKYFIAELNKKR</sequence>
<evidence type="ECO:0000256" key="4">
    <source>
        <dbReference type="SAM" id="Phobius"/>
    </source>
</evidence>
<dbReference type="GO" id="GO:0016123">
    <property type="term" value="P:xanthophyll biosynthetic process"/>
    <property type="evidence" value="ECO:0007669"/>
    <property type="project" value="TreeGrafter"/>
</dbReference>
<feature type="transmembrane region" description="Helical" evidence="4">
    <location>
        <begin position="57"/>
        <end position="73"/>
    </location>
</feature>
<dbReference type="AlphaFoldDB" id="A0A521B2K2"/>
<keyword evidence="2" id="KW-0125">Carotenoid biosynthesis</keyword>
<organism evidence="5 6">
    <name type="scientific">Saccharicrinis carchari</name>
    <dbReference type="NCBI Taxonomy" id="1168039"/>
    <lineage>
        <taxon>Bacteria</taxon>
        <taxon>Pseudomonadati</taxon>
        <taxon>Bacteroidota</taxon>
        <taxon>Bacteroidia</taxon>
        <taxon>Marinilabiliales</taxon>
        <taxon>Marinilabiliaceae</taxon>
        <taxon>Saccharicrinis</taxon>
    </lineage>
</organism>
<accession>A0A521B2K2</accession>
<feature type="transmembrane region" description="Helical" evidence="4">
    <location>
        <begin position="79"/>
        <end position="98"/>
    </location>
</feature>
<dbReference type="PANTHER" id="PTHR31899">
    <property type="entry name" value="BETA-CAROTENE 3-HYDROXYLASE 1, CHLOROPLASTIC"/>
    <property type="match status" value="1"/>
</dbReference>
<dbReference type="EMBL" id="FXTB01000001">
    <property type="protein sequence ID" value="SMO41265.1"/>
    <property type="molecule type" value="Genomic_DNA"/>
</dbReference>
<proteinExistence type="inferred from homology"/>
<comment type="similarity">
    <text evidence="1">Belongs to the sterol desaturase family.</text>
</comment>
<evidence type="ECO:0000256" key="3">
    <source>
        <dbReference type="ARBA" id="ARBA00023002"/>
    </source>
</evidence>
<evidence type="ECO:0000313" key="6">
    <source>
        <dbReference type="Proteomes" id="UP000319040"/>
    </source>
</evidence>
<evidence type="ECO:0000256" key="2">
    <source>
        <dbReference type="ARBA" id="ARBA00022746"/>
    </source>
</evidence>
<reference evidence="5 6" key="1">
    <citation type="submission" date="2017-05" db="EMBL/GenBank/DDBJ databases">
        <authorList>
            <person name="Varghese N."/>
            <person name="Submissions S."/>
        </authorList>
    </citation>
    <scope>NUCLEOTIDE SEQUENCE [LARGE SCALE GENOMIC DNA]</scope>
    <source>
        <strain evidence="5 6">DSM 27040</strain>
    </source>
</reference>
<keyword evidence="3" id="KW-0560">Oxidoreductase</keyword>
<keyword evidence="6" id="KW-1185">Reference proteome</keyword>
<dbReference type="GO" id="GO:0010291">
    <property type="term" value="F:beta-carotene 3-hydroxylase activity"/>
    <property type="evidence" value="ECO:0007669"/>
    <property type="project" value="TreeGrafter"/>
</dbReference>
<protein>
    <submittedName>
        <fullName evidence="5">Beta-carotene 3-hydroxylase</fullName>
    </submittedName>
</protein>
<dbReference type="OrthoDB" id="5243888at2"/>
<evidence type="ECO:0000256" key="1">
    <source>
        <dbReference type="ARBA" id="ARBA00009324"/>
    </source>
</evidence>
<dbReference type="GO" id="GO:0016119">
    <property type="term" value="P:carotene metabolic process"/>
    <property type="evidence" value="ECO:0007669"/>
    <property type="project" value="TreeGrafter"/>
</dbReference>
<dbReference type="RefSeq" id="WP_142531971.1">
    <property type="nucleotide sequence ID" value="NZ_FXTB01000001.1"/>
</dbReference>
<keyword evidence="4" id="KW-0472">Membrane</keyword>
<dbReference type="PANTHER" id="PTHR31899:SF9">
    <property type="entry name" value="BETA-CAROTENE 3-HYDROXYLASE 1, CHLOROPLASTIC"/>
    <property type="match status" value="1"/>
</dbReference>
<evidence type="ECO:0000313" key="5">
    <source>
        <dbReference type="EMBL" id="SMO41265.1"/>
    </source>
</evidence>
<dbReference type="InterPro" id="IPR045019">
    <property type="entry name" value="BETA-OHASE-like"/>
</dbReference>
<feature type="transmembrane region" description="Helical" evidence="4">
    <location>
        <begin position="6"/>
        <end position="24"/>
    </location>
</feature>
<gene>
    <name evidence="5" type="ORF">SAMN06265379_101626</name>
</gene>
<name>A0A521B2K2_SACCC</name>
<keyword evidence="4" id="KW-0812">Transmembrane</keyword>